<proteinExistence type="predicted"/>
<keyword evidence="2" id="KW-1185">Reference proteome</keyword>
<gene>
    <name evidence="1" type="ORF">MAR_017499</name>
</gene>
<evidence type="ECO:0000313" key="1">
    <source>
        <dbReference type="EMBL" id="WAR07541.1"/>
    </source>
</evidence>
<reference evidence="1" key="1">
    <citation type="submission" date="2022-11" db="EMBL/GenBank/DDBJ databases">
        <title>Centuries of genome instability and evolution in soft-shell clam transmissible cancer (bioRxiv).</title>
        <authorList>
            <person name="Hart S.F.M."/>
            <person name="Yonemitsu M.A."/>
            <person name="Giersch R.M."/>
            <person name="Beal B.F."/>
            <person name="Arriagada G."/>
            <person name="Davis B.W."/>
            <person name="Ostrander E.A."/>
            <person name="Goff S.P."/>
            <person name="Metzger M.J."/>
        </authorList>
    </citation>
    <scope>NUCLEOTIDE SEQUENCE</scope>
    <source>
        <strain evidence="1">MELC-2E11</strain>
        <tissue evidence="1">Siphon/mantle</tissue>
    </source>
</reference>
<feature type="non-terminal residue" evidence="1">
    <location>
        <position position="63"/>
    </location>
</feature>
<evidence type="ECO:0000313" key="2">
    <source>
        <dbReference type="Proteomes" id="UP001164746"/>
    </source>
</evidence>
<accession>A0ABY7EK16</accession>
<sequence>CKTGHAKIIVGFDLLSCYVRHAAEEDPWLDVCNAKLLQANSTKNKVARKNWALPMLATKKNFK</sequence>
<dbReference type="EMBL" id="CP111017">
    <property type="protein sequence ID" value="WAR07541.1"/>
    <property type="molecule type" value="Genomic_DNA"/>
</dbReference>
<dbReference type="Proteomes" id="UP001164746">
    <property type="component" value="Chromosome 6"/>
</dbReference>
<protein>
    <submittedName>
        <fullName evidence="1">Uncharacterized protein</fullName>
    </submittedName>
</protein>
<name>A0ABY7EK16_MYAAR</name>
<organism evidence="1 2">
    <name type="scientific">Mya arenaria</name>
    <name type="common">Soft-shell clam</name>
    <dbReference type="NCBI Taxonomy" id="6604"/>
    <lineage>
        <taxon>Eukaryota</taxon>
        <taxon>Metazoa</taxon>
        <taxon>Spiralia</taxon>
        <taxon>Lophotrochozoa</taxon>
        <taxon>Mollusca</taxon>
        <taxon>Bivalvia</taxon>
        <taxon>Autobranchia</taxon>
        <taxon>Heteroconchia</taxon>
        <taxon>Euheterodonta</taxon>
        <taxon>Imparidentia</taxon>
        <taxon>Neoheterodontei</taxon>
        <taxon>Myida</taxon>
        <taxon>Myoidea</taxon>
        <taxon>Myidae</taxon>
        <taxon>Mya</taxon>
    </lineage>
</organism>